<dbReference type="GO" id="GO:0004550">
    <property type="term" value="F:nucleoside diphosphate kinase activity"/>
    <property type="evidence" value="ECO:0007669"/>
    <property type="project" value="UniProtKB-UniRule"/>
</dbReference>
<keyword evidence="12" id="KW-0963">Cytoplasm</keyword>
<keyword evidence="6 12" id="KW-0479">Metal-binding</keyword>
<keyword evidence="9 12" id="KW-0067">ATP-binding</keyword>
<dbReference type="GO" id="GO:0046872">
    <property type="term" value="F:metal ion binding"/>
    <property type="evidence" value="ECO:0007669"/>
    <property type="project" value="UniProtKB-KW"/>
</dbReference>
<dbReference type="GO" id="GO:0006241">
    <property type="term" value="P:CTP biosynthetic process"/>
    <property type="evidence" value="ECO:0007669"/>
    <property type="project" value="UniProtKB-UniRule"/>
</dbReference>
<evidence type="ECO:0000256" key="9">
    <source>
        <dbReference type="ARBA" id="ARBA00022840"/>
    </source>
</evidence>
<feature type="binding site" evidence="12 13">
    <location>
        <position position="117"/>
    </location>
    <ligand>
        <name>ATP</name>
        <dbReference type="ChEBI" id="CHEBI:30616"/>
    </ligand>
</feature>
<dbReference type="GO" id="GO:0006228">
    <property type="term" value="P:UTP biosynthetic process"/>
    <property type="evidence" value="ECO:0007669"/>
    <property type="project" value="UniProtKB-UniRule"/>
</dbReference>
<comment type="similarity">
    <text evidence="2 12 13 14">Belongs to the NDK family.</text>
</comment>
<accession>A0A1F5VJ52</accession>
<proteinExistence type="inferred from homology"/>
<feature type="binding site" evidence="12 13">
    <location>
        <position position="96"/>
    </location>
    <ligand>
        <name>ATP</name>
        <dbReference type="ChEBI" id="CHEBI:30616"/>
    </ligand>
</feature>
<dbReference type="Proteomes" id="UP000179251">
    <property type="component" value="Unassembled WGS sequence"/>
</dbReference>
<evidence type="ECO:0000256" key="14">
    <source>
        <dbReference type="RuleBase" id="RU004011"/>
    </source>
</evidence>
<keyword evidence="11 12" id="KW-0546">Nucleotide metabolism</keyword>
<protein>
    <recommendedName>
        <fullName evidence="4 12">Nucleoside diphosphate kinase</fullName>
        <shortName evidence="12">NDK</shortName>
        <shortName evidence="12">NDP kinase</shortName>
        <ecNumber evidence="3 12">2.7.4.6</ecNumber>
    </recommendedName>
    <alternativeName>
        <fullName evidence="12">Nucleoside-2-P kinase</fullName>
    </alternativeName>
</protein>
<dbReference type="HAMAP" id="MF_00451">
    <property type="entry name" value="NDP_kinase"/>
    <property type="match status" value="1"/>
</dbReference>
<dbReference type="NCBIfam" id="NF001908">
    <property type="entry name" value="PRK00668.1"/>
    <property type="match status" value="1"/>
</dbReference>
<gene>
    <name evidence="12" type="primary">ndk</name>
    <name evidence="17" type="ORF">A2834_01425</name>
</gene>
<comment type="subunit">
    <text evidence="12">Homotetramer.</text>
</comment>
<dbReference type="EMBL" id="MFHD01000002">
    <property type="protein sequence ID" value="OGF63489.1"/>
    <property type="molecule type" value="Genomic_DNA"/>
</dbReference>
<evidence type="ECO:0000256" key="2">
    <source>
        <dbReference type="ARBA" id="ARBA00008142"/>
    </source>
</evidence>
<dbReference type="STRING" id="1798325.A2834_01425"/>
<keyword evidence="12" id="KW-0597">Phosphoprotein</keyword>
<feature type="binding site" evidence="12 13">
    <location>
        <position position="62"/>
    </location>
    <ligand>
        <name>ATP</name>
        <dbReference type="ChEBI" id="CHEBI:30616"/>
    </ligand>
</feature>
<evidence type="ECO:0000256" key="13">
    <source>
        <dbReference type="PROSITE-ProRule" id="PRU00706"/>
    </source>
</evidence>
<evidence type="ECO:0000313" key="17">
    <source>
        <dbReference type="EMBL" id="OGF63489.1"/>
    </source>
</evidence>
<evidence type="ECO:0000256" key="4">
    <source>
        <dbReference type="ARBA" id="ARBA00017632"/>
    </source>
</evidence>
<dbReference type="Gene3D" id="3.30.70.141">
    <property type="entry name" value="Nucleoside diphosphate kinase-like domain"/>
    <property type="match status" value="1"/>
</dbReference>
<dbReference type="PROSITE" id="PS00469">
    <property type="entry name" value="NDPK"/>
    <property type="match status" value="1"/>
</dbReference>
<keyword evidence="8 12" id="KW-0418">Kinase</keyword>
<comment type="function">
    <text evidence="12">Major role in the synthesis of nucleoside triphosphates other than ATP. The ATP gamma phosphate is transferred to the NDP beta phosphate via a ping-pong mechanism, using a phosphorylated active-site intermediate.</text>
</comment>
<feature type="binding site" evidence="12 13">
    <location>
        <position position="14"/>
    </location>
    <ligand>
        <name>ATP</name>
        <dbReference type="ChEBI" id="CHEBI:30616"/>
    </ligand>
</feature>
<dbReference type="InterPro" id="IPR036850">
    <property type="entry name" value="NDK-like_dom_sf"/>
</dbReference>
<dbReference type="FunFam" id="3.30.70.141:FF:000003">
    <property type="entry name" value="Nucleoside diphosphate kinase"/>
    <property type="match status" value="1"/>
</dbReference>
<evidence type="ECO:0000259" key="16">
    <source>
        <dbReference type="SMART" id="SM00562"/>
    </source>
</evidence>
<reference evidence="17 18" key="1">
    <citation type="journal article" date="2016" name="Nat. Commun.">
        <title>Thousands of microbial genomes shed light on interconnected biogeochemical processes in an aquifer system.</title>
        <authorList>
            <person name="Anantharaman K."/>
            <person name="Brown C.T."/>
            <person name="Hug L.A."/>
            <person name="Sharon I."/>
            <person name="Castelle C.J."/>
            <person name="Probst A.J."/>
            <person name="Thomas B.C."/>
            <person name="Singh A."/>
            <person name="Wilkins M.J."/>
            <person name="Karaoz U."/>
            <person name="Brodie E.L."/>
            <person name="Williams K.H."/>
            <person name="Hubbard S.S."/>
            <person name="Banfield J.F."/>
        </authorList>
    </citation>
    <scope>NUCLEOTIDE SEQUENCE [LARGE SCALE GENOMIC DNA]</scope>
</reference>
<dbReference type="SUPFAM" id="SSF54919">
    <property type="entry name" value="Nucleoside diphosphate kinase, NDK"/>
    <property type="match status" value="1"/>
</dbReference>
<sequence>MQQQKEEKTLVIIKPDALQRNLLGEILRRLERKGLKIIGLKMMRLDDLLLGEHYAHHKDKPFFEGLKKFMKSAPVIVAALSGFNAVKAVRLIAGPTYGAEADAGTIRGDFSMSTQTNIVHASDSVETAETEIERFFKPEELFDYKKVDFEFIYGEEERA</sequence>
<comment type="subcellular location">
    <subcellularLocation>
        <location evidence="12">Cytoplasm</location>
    </subcellularLocation>
</comment>
<feature type="domain" description="Nucleoside diphosphate kinase-like" evidence="16">
    <location>
        <begin position="6"/>
        <end position="143"/>
    </location>
</feature>
<evidence type="ECO:0000313" key="18">
    <source>
        <dbReference type="Proteomes" id="UP000179251"/>
    </source>
</evidence>
<organism evidence="17 18">
    <name type="scientific">Candidatus Giovannonibacteria bacterium RIFCSPHIGHO2_01_FULL_45_23</name>
    <dbReference type="NCBI Taxonomy" id="1798325"/>
    <lineage>
        <taxon>Bacteria</taxon>
        <taxon>Candidatus Giovannoniibacteriota</taxon>
    </lineage>
</organism>
<evidence type="ECO:0000256" key="11">
    <source>
        <dbReference type="ARBA" id="ARBA00023080"/>
    </source>
</evidence>
<comment type="cofactor">
    <cofactor evidence="1 12">
        <name>Mg(2+)</name>
        <dbReference type="ChEBI" id="CHEBI:18420"/>
    </cofactor>
</comment>
<evidence type="ECO:0000256" key="12">
    <source>
        <dbReference type="HAMAP-Rule" id="MF_00451"/>
    </source>
</evidence>
<comment type="catalytic activity">
    <reaction evidence="12 15">
        <text>a 2'-deoxyribonucleoside 5'-diphosphate + ATP = a 2'-deoxyribonucleoside 5'-triphosphate + ADP</text>
        <dbReference type="Rhea" id="RHEA:44640"/>
        <dbReference type="ChEBI" id="CHEBI:30616"/>
        <dbReference type="ChEBI" id="CHEBI:61560"/>
        <dbReference type="ChEBI" id="CHEBI:73316"/>
        <dbReference type="ChEBI" id="CHEBI:456216"/>
        <dbReference type="EC" id="2.7.4.6"/>
    </reaction>
</comment>
<comment type="catalytic activity">
    <reaction evidence="12">
        <text>a ribonucleoside 5'-diphosphate + ATP = a ribonucleoside 5'-triphosphate + ADP</text>
        <dbReference type="Rhea" id="RHEA:18113"/>
        <dbReference type="ChEBI" id="CHEBI:30616"/>
        <dbReference type="ChEBI" id="CHEBI:57930"/>
        <dbReference type="ChEBI" id="CHEBI:61557"/>
        <dbReference type="ChEBI" id="CHEBI:456216"/>
        <dbReference type="EC" id="2.7.4.6"/>
    </reaction>
</comment>
<dbReference type="CDD" id="cd04413">
    <property type="entry name" value="NDPk_I"/>
    <property type="match status" value="1"/>
</dbReference>
<dbReference type="GO" id="GO:0006183">
    <property type="term" value="P:GTP biosynthetic process"/>
    <property type="evidence" value="ECO:0007669"/>
    <property type="project" value="UniProtKB-UniRule"/>
</dbReference>
<feature type="active site" description="Pros-phosphohistidine intermediate" evidence="12 13">
    <location>
        <position position="120"/>
    </location>
</feature>
<dbReference type="PANTHER" id="PTHR11349">
    <property type="entry name" value="NUCLEOSIDE DIPHOSPHATE KINASE"/>
    <property type="match status" value="1"/>
</dbReference>
<feature type="binding site" evidence="12 13">
    <location>
        <position position="90"/>
    </location>
    <ligand>
        <name>ATP</name>
        <dbReference type="ChEBI" id="CHEBI:30616"/>
    </ligand>
</feature>
<comment type="caution">
    <text evidence="17">The sequence shown here is derived from an EMBL/GenBank/DDBJ whole genome shotgun (WGS) entry which is preliminary data.</text>
</comment>
<dbReference type="GO" id="GO:0005524">
    <property type="term" value="F:ATP binding"/>
    <property type="evidence" value="ECO:0007669"/>
    <property type="project" value="UniProtKB-UniRule"/>
</dbReference>
<evidence type="ECO:0000256" key="1">
    <source>
        <dbReference type="ARBA" id="ARBA00001946"/>
    </source>
</evidence>
<keyword evidence="10 12" id="KW-0460">Magnesium</keyword>
<keyword evidence="7 12" id="KW-0547">Nucleotide-binding</keyword>
<keyword evidence="5 12" id="KW-0808">Transferase</keyword>
<evidence type="ECO:0000256" key="10">
    <source>
        <dbReference type="ARBA" id="ARBA00022842"/>
    </source>
</evidence>
<evidence type="ECO:0000256" key="6">
    <source>
        <dbReference type="ARBA" id="ARBA00022723"/>
    </source>
</evidence>
<dbReference type="SMART" id="SM00562">
    <property type="entry name" value="NDK"/>
    <property type="match status" value="1"/>
</dbReference>
<dbReference type="PRINTS" id="PR01243">
    <property type="entry name" value="NUCDPKINASE"/>
</dbReference>
<evidence type="ECO:0000256" key="3">
    <source>
        <dbReference type="ARBA" id="ARBA00012966"/>
    </source>
</evidence>
<dbReference type="GO" id="GO:0005737">
    <property type="term" value="C:cytoplasm"/>
    <property type="evidence" value="ECO:0007669"/>
    <property type="project" value="UniProtKB-SubCell"/>
</dbReference>
<evidence type="ECO:0000256" key="5">
    <source>
        <dbReference type="ARBA" id="ARBA00022679"/>
    </source>
</evidence>
<feature type="binding site" evidence="12 13">
    <location>
        <position position="107"/>
    </location>
    <ligand>
        <name>ATP</name>
        <dbReference type="ChEBI" id="CHEBI:30616"/>
    </ligand>
</feature>
<dbReference type="InterPro" id="IPR023005">
    <property type="entry name" value="Nucleoside_diP_kinase_AS"/>
</dbReference>
<evidence type="ECO:0000256" key="8">
    <source>
        <dbReference type="ARBA" id="ARBA00022777"/>
    </source>
</evidence>
<dbReference type="Pfam" id="PF00334">
    <property type="entry name" value="NDK"/>
    <property type="match status" value="1"/>
</dbReference>
<name>A0A1F5VJ52_9BACT</name>
<dbReference type="InterPro" id="IPR034907">
    <property type="entry name" value="NDK-like_dom"/>
</dbReference>
<dbReference type="InterPro" id="IPR001564">
    <property type="entry name" value="Nucleoside_diP_kinase"/>
</dbReference>
<evidence type="ECO:0000256" key="15">
    <source>
        <dbReference type="RuleBase" id="RU004013"/>
    </source>
</evidence>
<evidence type="ECO:0000256" key="7">
    <source>
        <dbReference type="ARBA" id="ARBA00022741"/>
    </source>
</evidence>
<dbReference type="AlphaFoldDB" id="A0A1F5VJ52"/>
<dbReference type="EC" id="2.7.4.6" evidence="3 12"/>
<dbReference type="PROSITE" id="PS51374">
    <property type="entry name" value="NDPK_LIKE"/>
    <property type="match status" value="1"/>
</dbReference>